<accession>N1WFF6</accession>
<dbReference type="STRING" id="1218591.LEP1GSC199_0644"/>
<sequence>MNNENIFIKSKKEFVEFINSLIENPDNLDNLLDYYHNEYLEIKIIYDFLMEIYYEIELNDEIEIFLRELVLKFYTSYNTINLIGNFKTKVFGNRLVLDDNSIGAILRIMLEIKLKIVFIFENFNNNNKITKFRFYILKYCDIKNSQNNLINYKNNEIHDQQLTEIYALIKSNDEYKTLSKESINAIKKGNWAKFHNGFLFPNSNVNNSIIASFWYSHFSTFIHTTFTSLNFKNFLLNEKSRHENKLIYFGMASFIGKEILILLDSIKNEALIKTNYDYNLNLNEKFEIWNQEIENNKIFESELREI</sequence>
<dbReference type="AlphaFoldDB" id="N1WFF6"/>
<name>N1WFF6_9LEPT</name>
<protein>
    <submittedName>
        <fullName evidence="1">Uncharacterized protein</fullName>
    </submittedName>
</protein>
<dbReference type="Proteomes" id="UP000012227">
    <property type="component" value="Unassembled WGS sequence"/>
</dbReference>
<evidence type="ECO:0000313" key="1">
    <source>
        <dbReference type="EMBL" id="EMY71962.1"/>
    </source>
</evidence>
<reference evidence="1 2" key="1">
    <citation type="submission" date="2013-03" db="EMBL/GenBank/DDBJ databases">
        <authorList>
            <person name="Harkins D.M."/>
            <person name="Durkin A.S."/>
            <person name="Brinkac L.M."/>
            <person name="Haft D.H."/>
            <person name="Selengut J.D."/>
            <person name="Sanka R."/>
            <person name="DePew J."/>
            <person name="Purushe J."/>
            <person name="Galloway R.L."/>
            <person name="Vinetz J.M."/>
            <person name="Sutton G.G."/>
            <person name="Nierman W.C."/>
            <person name="Fouts D.E."/>
        </authorList>
    </citation>
    <scope>NUCLEOTIDE SEQUENCE [LARGE SCALE GENOMIC DNA]</scope>
    <source>
        <strain evidence="1 2">Waz Holland</strain>
    </source>
</reference>
<evidence type="ECO:0000313" key="2">
    <source>
        <dbReference type="Proteomes" id="UP000012227"/>
    </source>
</evidence>
<gene>
    <name evidence="1" type="ORF">LEP1GSC199_0644</name>
</gene>
<dbReference type="RefSeq" id="WP_002975828.1">
    <property type="nucleotide sequence ID" value="NZ_AOGY02000001.1"/>
</dbReference>
<dbReference type="EMBL" id="AOGY02000001">
    <property type="protein sequence ID" value="EMY71962.1"/>
    <property type="molecule type" value="Genomic_DNA"/>
</dbReference>
<comment type="caution">
    <text evidence="1">The sequence shown here is derived from an EMBL/GenBank/DDBJ whole genome shotgun (WGS) entry which is preliminary data.</text>
</comment>
<proteinExistence type="predicted"/>
<organism evidence="1 2">
    <name type="scientific">Leptospira vanthielii serovar Holland str. Waz Holland = ATCC 700522</name>
    <dbReference type="NCBI Taxonomy" id="1218591"/>
    <lineage>
        <taxon>Bacteria</taxon>
        <taxon>Pseudomonadati</taxon>
        <taxon>Spirochaetota</taxon>
        <taxon>Spirochaetia</taxon>
        <taxon>Leptospirales</taxon>
        <taxon>Leptospiraceae</taxon>
        <taxon>Leptospira</taxon>
    </lineage>
</organism>